<keyword evidence="3" id="KW-1185">Reference proteome</keyword>
<feature type="region of interest" description="Disordered" evidence="1">
    <location>
        <begin position="200"/>
        <end position="231"/>
    </location>
</feature>
<gene>
    <name evidence="2" type="ORF">CTEN210_14235</name>
</gene>
<evidence type="ECO:0000313" key="3">
    <source>
        <dbReference type="Proteomes" id="UP001054902"/>
    </source>
</evidence>
<name>A0AAD3D4T2_9STRA</name>
<accession>A0AAD3D4T2</accession>
<feature type="region of interest" description="Disordered" evidence="1">
    <location>
        <begin position="348"/>
        <end position="456"/>
    </location>
</feature>
<comment type="caution">
    <text evidence="2">The sequence shown here is derived from an EMBL/GenBank/DDBJ whole genome shotgun (WGS) entry which is preliminary data.</text>
</comment>
<sequence>MYPESERQRSKDYSSTCSFEIPIYNSDQHETSDRRHGRRGIAHEHNSFMQREQPLEQVSAYQHTFQERNSSMVDPDTYSTFKSSFEDNGPNNTKAEELQEPIHGNHQNSQRMYRNKSSIRDHFPPLPPLPNEHKRDVHYNRASDEKNFHLASAEVPYSELYQEENASSIVEKGSMYNATIHESLVKPTQQFCDEIIPRHASLQKKPQHESKRKFLHGETLPGPSNENKSIPATTFTHCRRSSAPMMRNPEYCLDFEEPPRMSKSCHSDHGSDFDDATFFDDLDLVTKLSEELGRKMSFDNFACNEEPQPYMPMHEHHGGHLEYSDDEKSLSSHEEEYDAISLHSAQRQYAGRSKYNSSQPFNPIKSTSEGYSRSEVKSASSYKEIPLQKMNNRSNRSVFSGSNSYDYNCSPTKRRSNVKQESFLESPTKRRMNSHHSSTNELPNQDMIPRQDKSMPRRVSQCSVNLFDEKKRSDASRPTGTVTVELSREMKKKMEERVQNLLHFMDATDWTRDELGRLEAELSISREDLLSGRKLY</sequence>
<evidence type="ECO:0000256" key="1">
    <source>
        <dbReference type="SAM" id="MobiDB-lite"/>
    </source>
</evidence>
<proteinExistence type="predicted"/>
<feature type="compositionally biased region" description="Polar residues" evidence="1">
    <location>
        <begin position="354"/>
        <end position="381"/>
    </location>
</feature>
<reference evidence="2 3" key="1">
    <citation type="journal article" date="2021" name="Sci. Rep.">
        <title>The genome of the diatom Chaetoceros tenuissimus carries an ancient integrated fragment of an extant virus.</title>
        <authorList>
            <person name="Hongo Y."/>
            <person name="Kimura K."/>
            <person name="Takaki Y."/>
            <person name="Yoshida Y."/>
            <person name="Baba S."/>
            <person name="Kobayashi G."/>
            <person name="Nagasaki K."/>
            <person name="Hano T."/>
            <person name="Tomaru Y."/>
        </authorList>
    </citation>
    <scope>NUCLEOTIDE SEQUENCE [LARGE SCALE GENOMIC DNA]</scope>
    <source>
        <strain evidence="2 3">NIES-3715</strain>
    </source>
</reference>
<protein>
    <submittedName>
        <fullName evidence="2">Uncharacterized protein</fullName>
    </submittedName>
</protein>
<dbReference type="Proteomes" id="UP001054902">
    <property type="component" value="Unassembled WGS sequence"/>
</dbReference>
<organism evidence="2 3">
    <name type="scientific">Chaetoceros tenuissimus</name>
    <dbReference type="NCBI Taxonomy" id="426638"/>
    <lineage>
        <taxon>Eukaryota</taxon>
        <taxon>Sar</taxon>
        <taxon>Stramenopiles</taxon>
        <taxon>Ochrophyta</taxon>
        <taxon>Bacillariophyta</taxon>
        <taxon>Coscinodiscophyceae</taxon>
        <taxon>Chaetocerotophycidae</taxon>
        <taxon>Chaetocerotales</taxon>
        <taxon>Chaetocerotaceae</taxon>
        <taxon>Chaetoceros</taxon>
    </lineage>
</organism>
<dbReference type="EMBL" id="BLLK01000058">
    <property type="protein sequence ID" value="GFH57759.1"/>
    <property type="molecule type" value="Genomic_DNA"/>
</dbReference>
<dbReference type="AlphaFoldDB" id="A0AAD3D4T2"/>
<evidence type="ECO:0000313" key="2">
    <source>
        <dbReference type="EMBL" id="GFH57759.1"/>
    </source>
</evidence>
<feature type="compositionally biased region" description="Polar residues" evidence="1">
    <location>
        <begin position="222"/>
        <end position="231"/>
    </location>
</feature>
<feature type="compositionally biased region" description="Polar residues" evidence="1">
    <location>
        <begin position="389"/>
        <end position="411"/>
    </location>
</feature>
<feature type="compositionally biased region" description="Basic and acidic residues" evidence="1">
    <location>
        <begin position="313"/>
        <end position="334"/>
    </location>
</feature>
<feature type="region of interest" description="Disordered" evidence="1">
    <location>
        <begin position="307"/>
        <end position="336"/>
    </location>
</feature>